<dbReference type="GO" id="GO:0004365">
    <property type="term" value="F:glyceraldehyde-3-phosphate dehydrogenase (NAD+) (phosphorylating) activity"/>
    <property type="evidence" value="ECO:0007669"/>
    <property type="project" value="UniProtKB-EC"/>
</dbReference>
<keyword evidence="3" id="KW-0560">Oxidoreductase</keyword>
<dbReference type="InterPro" id="IPR020829">
    <property type="entry name" value="GlycerAld_3-P_DH_cat"/>
</dbReference>
<organism evidence="9 10">
    <name type="scientific">Plutella xylostella</name>
    <name type="common">Diamondback moth</name>
    <name type="synonym">Plutella maculipennis</name>
    <dbReference type="NCBI Taxonomy" id="51655"/>
    <lineage>
        <taxon>Eukaryota</taxon>
        <taxon>Metazoa</taxon>
        <taxon>Ecdysozoa</taxon>
        <taxon>Arthropoda</taxon>
        <taxon>Hexapoda</taxon>
        <taxon>Insecta</taxon>
        <taxon>Pterygota</taxon>
        <taxon>Neoptera</taxon>
        <taxon>Endopterygota</taxon>
        <taxon>Lepidoptera</taxon>
        <taxon>Glossata</taxon>
        <taxon>Ditrysia</taxon>
        <taxon>Yponomeutoidea</taxon>
        <taxon>Plutellidae</taxon>
        <taxon>Plutella</taxon>
    </lineage>
</organism>
<evidence type="ECO:0000256" key="6">
    <source>
        <dbReference type="RuleBase" id="RU000397"/>
    </source>
</evidence>
<evidence type="ECO:0000313" key="9">
    <source>
        <dbReference type="EMBL" id="CAG9111691.1"/>
    </source>
</evidence>
<dbReference type="EMBL" id="CAJHNJ030000013">
    <property type="protein sequence ID" value="CAG9111691.1"/>
    <property type="molecule type" value="Genomic_DNA"/>
</dbReference>
<dbReference type="CDD" id="cd05214">
    <property type="entry name" value="GAPDH_I_N"/>
    <property type="match status" value="1"/>
</dbReference>
<dbReference type="GO" id="GO:0005829">
    <property type="term" value="C:cytosol"/>
    <property type="evidence" value="ECO:0007669"/>
    <property type="project" value="TreeGrafter"/>
</dbReference>
<evidence type="ECO:0000256" key="1">
    <source>
        <dbReference type="ARBA" id="ARBA00007406"/>
    </source>
</evidence>
<dbReference type="SMART" id="SM00846">
    <property type="entry name" value="Gp_dh_N"/>
    <property type="match status" value="1"/>
</dbReference>
<dbReference type="PRINTS" id="PR00078">
    <property type="entry name" value="G3PDHDRGNASE"/>
</dbReference>
<dbReference type="InterPro" id="IPR036291">
    <property type="entry name" value="NAD(P)-bd_dom_sf"/>
</dbReference>
<feature type="compositionally biased region" description="Basic and acidic residues" evidence="7">
    <location>
        <begin position="420"/>
        <end position="434"/>
    </location>
</feature>
<evidence type="ECO:0000313" key="10">
    <source>
        <dbReference type="Proteomes" id="UP000653454"/>
    </source>
</evidence>
<dbReference type="GO" id="GO:0051287">
    <property type="term" value="F:NAD binding"/>
    <property type="evidence" value="ECO:0007669"/>
    <property type="project" value="InterPro"/>
</dbReference>
<dbReference type="Proteomes" id="UP000653454">
    <property type="component" value="Unassembled WGS sequence"/>
</dbReference>
<sequence>MVIAALNDPAINVEYIAYLIKFDSTHGRFKGTVTHTETEVIINGKKIKVYHEKLPVTIPWSDTGTKYVVEASGLFTTLERACGHLRSASVRRVLVTAPSADVPMFIVGVNEHTMRSDHKVVSCASSTLYCLAPIVKILQDVFGVEEGFVTSIHAMTPSLKPLDGLCLRGKHWRDHRSILQNIIPANTGACKALPRIIPQIKDKLQGIAFRVPIVNVSVLDISVRLSSDTSLPIIVKHVDLAGRTTMKNIIKTSSEEAVSSDFIGDSCSCIVDVNSCLQLKSNFYKIVCWYENEYSYACRIVDMILLSENSGQNRLLSKMTILRPLLSMNQDFLQQTELSARSITVSDQLSQYSDDTFISVNISESNKACRNIALTCNCCMNSTLMKTNMFPKVEPEKSFNTVKQSMFTDAASNSAGALTDDTKEHSVKRGDKTTETYSHSTNSKDNSAELVAKRVKSTMAINIWNDKHKEKQFKEAGNSCFQRYDAERSKGLNSYSKTQERLEAVKKEFNKMVNITEDLLRKSFNSKIHISSVGKISVQEPEPSNTTVTTHSDASSKNVNAMVVTKHTSSIIADPPTAREVMADCSSHSSATMKKYKTESIDTVSYGTTDTSSIDATILNQQQGVMEIQYKNSDTSSNLVDIQALIFDPQIFIKEVLFSRPHDKMIPNSLKKTEIIMENVPAEITNYHDNDEDNMQKVHNSKNCLSDKLVESPKHDLVIKSKDEIYERRNVLVEETTLMNNIYEKLDNLDRYDQESILNPTERGVELCNNSVSFDLSKLRAKSQEPLNGSNPIEKMQSSMKSIHSMNIKSQSHDNMKRSLQSTTRVINHNTPVAYPVNLDEHNDHHIKYTIDVKEGNHRINPSNFGNITNLFRKDKKWDTRTIETILEELRRRRSELNKRDEKRNHDDEKMRVVESKHCIAINDCKEGKDKWWNDITKMRLHGTSNVSSGRLVSPPITIYEDRRPKEDIYDKLDSISLTDSENSFHMRERQSEVITVSDLSNSMDDFKNLEKVCQILEISDDLSDRLLASLDNEPNTDTASRWSFKEFCKRIKLDEFCSEVFGSSEM</sequence>
<dbReference type="SUPFAM" id="SSF55347">
    <property type="entry name" value="Glyceraldehyde-3-phosphate dehydrogenase-like, C-terminal domain"/>
    <property type="match status" value="1"/>
</dbReference>
<proteinExistence type="inferred from homology"/>
<evidence type="ECO:0000256" key="2">
    <source>
        <dbReference type="ARBA" id="ARBA00011881"/>
    </source>
</evidence>
<dbReference type="Pfam" id="PF00044">
    <property type="entry name" value="Gp_dh_N"/>
    <property type="match status" value="1"/>
</dbReference>
<evidence type="ECO:0000256" key="3">
    <source>
        <dbReference type="ARBA" id="ARBA00023002"/>
    </source>
</evidence>
<keyword evidence="10" id="KW-1185">Reference proteome</keyword>
<comment type="subunit">
    <text evidence="2">Homotetramer.</text>
</comment>
<comment type="similarity">
    <text evidence="1 6">Belongs to the glyceraldehyde-3-phosphate dehydrogenase family.</text>
</comment>
<evidence type="ECO:0000256" key="5">
    <source>
        <dbReference type="ARBA" id="ARBA00047698"/>
    </source>
</evidence>
<dbReference type="PANTHER" id="PTHR10836">
    <property type="entry name" value="GLYCERALDEHYDE 3-PHOSPHATE DEHYDROGENASE"/>
    <property type="match status" value="1"/>
</dbReference>
<dbReference type="Gene3D" id="3.40.50.720">
    <property type="entry name" value="NAD(P)-binding Rossmann-like Domain"/>
    <property type="match status" value="1"/>
</dbReference>
<name>A0A8S4E909_PLUXY</name>
<reference evidence="9" key="1">
    <citation type="submission" date="2020-11" db="EMBL/GenBank/DDBJ databases">
        <authorList>
            <person name="Whiteford S."/>
        </authorList>
    </citation>
    <scope>NUCLEOTIDE SEQUENCE</scope>
</reference>
<feature type="region of interest" description="Disordered" evidence="7">
    <location>
        <begin position="413"/>
        <end position="445"/>
    </location>
</feature>
<dbReference type="SUPFAM" id="SSF51735">
    <property type="entry name" value="NAD(P)-binding Rossmann-fold domains"/>
    <property type="match status" value="1"/>
</dbReference>
<evidence type="ECO:0000259" key="8">
    <source>
        <dbReference type="SMART" id="SM00846"/>
    </source>
</evidence>
<feature type="domain" description="Glyceraldehyde 3-phosphate dehydrogenase NAD(P) binding" evidence="8">
    <location>
        <begin position="1"/>
        <end position="126"/>
    </location>
</feature>
<dbReference type="Pfam" id="PF02800">
    <property type="entry name" value="Gp_dh_C"/>
    <property type="match status" value="1"/>
</dbReference>
<keyword evidence="4" id="KW-0520">NAD</keyword>
<comment type="catalytic activity">
    <reaction evidence="5">
        <text>D-glyceraldehyde 3-phosphate + phosphate + NAD(+) = (2R)-3-phospho-glyceroyl phosphate + NADH + H(+)</text>
        <dbReference type="Rhea" id="RHEA:10300"/>
        <dbReference type="ChEBI" id="CHEBI:15378"/>
        <dbReference type="ChEBI" id="CHEBI:43474"/>
        <dbReference type="ChEBI" id="CHEBI:57540"/>
        <dbReference type="ChEBI" id="CHEBI:57604"/>
        <dbReference type="ChEBI" id="CHEBI:57945"/>
        <dbReference type="ChEBI" id="CHEBI:59776"/>
        <dbReference type="EC" id="1.2.1.12"/>
    </reaction>
</comment>
<dbReference type="PANTHER" id="PTHR10836:SF76">
    <property type="entry name" value="GLYCERALDEHYDE-3-PHOSPHATE DEHYDROGENASE-RELATED"/>
    <property type="match status" value="1"/>
</dbReference>
<comment type="caution">
    <text evidence="9">The sequence shown here is derived from an EMBL/GenBank/DDBJ whole genome shotgun (WGS) entry which is preliminary data.</text>
</comment>
<dbReference type="AlphaFoldDB" id="A0A8S4E909"/>
<dbReference type="InterPro" id="IPR020828">
    <property type="entry name" value="GlycerAld_3-P_DH_NAD(P)-bd"/>
</dbReference>
<gene>
    <name evidence="9" type="ORF">PLXY2_LOCUS4696</name>
</gene>
<accession>A0A8S4E909</accession>
<dbReference type="GO" id="GO:0006096">
    <property type="term" value="P:glycolytic process"/>
    <property type="evidence" value="ECO:0007669"/>
    <property type="project" value="TreeGrafter"/>
</dbReference>
<evidence type="ECO:0000256" key="7">
    <source>
        <dbReference type="SAM" id="MobiDB-lite"/>
    </source>
</evidence>
<evidence type="ECO:0000256" key="4">
    <source>
        <dbReference type="ARBA" id="ARBA00023027"/>
    </source>
</evidence>
<feature type="compositionally biased region" description="Polar residues" evidence="7">
    <location>
        <begin position="435"/>
        <end position="445"/>
    </location>
</feature>
<dbReference type="Gene3D" id="3.30.360.10">
    <property type="entry name" value="Dihydrodipicolinate Reductase, domain 2"/>
    <property type="match status" value="1"/>
</dbReference>
<protein>
    <submittedName>
        <fullName evidence="9">(diamondback moth) hypothetical protein</fullName>
    </submittedName>
</protein>
<dbReference type="InterPro" id="IPR020831">
    <property type="entry name" value="GlycerAld/Erythrose_P_DH"/>
</dbReference>